<dbReference type="AlphaFoldDB" id="A0A9D1WBS2"/>
<reference evidence="1" key="2">
    <citation type="submission" date="2021-04" db="EMBL/GenBank/DDBJ databases">
        <authorList>
            <person name="Gilroy R."/>
        </authorList>
    </citation>
    <scope>NUCLEOTIDE SEQUENCE</scope>
    <source>
        <strain evidence="1">USASDec5-558</strain>
    </source>
</reference>
<name>A0A9D1WBS2_9GAMM</name>
<proteinExistence type="predicted"/>
<dbReference type="Proteomes" id="UP000886829">
    <property type="component" value="Unassembled WGS sequence"/>
</dbReference>
<comment type="caution">
    <text evidence="1">The sequence shown here is derived from an EMBL/GenBank/DDBJ whole genome shotgun (WGS) entry which is preliminary data.</text>
</comment>
<dbReference type="EMBL" id="DXEV01000011">
    <property type="protein sequence ID" value="HIX55903.1"/>
    <property type="molecule type" value="Genomic_DNA"/>
</dbReference>
<evidence type="ECO:0000313" key="1">
    <source>
        <dbReference type="EMBL" id="HIX55903.1"/>
    </source>
</evidence>
<reference evidence="1" key="1">
    <citation type="journal article" date="2021" name="PeerJ">
        <title>Extensive microbial diversity within the chicken gut microbiome revealed by metagenomics and culture.</title>
        <authorList>
            <person name="Gilroy R."/>
            <person name="Ravi A."/>
            <person name="Getino M."/>
            <person name="Pursley I."/>
            <person name="Horton D.L."/>
            <person name="Alikhan N.F."/>
            <person name="Baker D."/>
            <person name="Gharbi K."/>
            <person name="Hall N."/>
            <person name="Watson M."/>
            <person name="Adriaenssens E.M."/>
            <person name="Foster-Nyarko E."/>
            <person name="Jarju S."/>
            <person name="Secka A."/>
            <person name="Antonio M."/>
            <person name="Oren A."/>
            <person name="Chaudhuri R.R."/>
            <person name="La Ragione R."/>
            <person name="Hildebrand F."/>
            <person name="Pallen M.J."/>
        </authorList>
    </citation>
    <scope>NUCLEOTIDE SEQUENCE</scope>
    <source>
        <strain evidence="1">USASDec5-558</strain>
    </source>
</reference>
<protein>
    <submittedName>
        <fullName evidence="1">Uncharacterized protein</fullName>
    </submittedName>
</protein>
<gene>
    <name evidence="1" type="ORF">H9850_00335</name>
</gene>
<organism evidence="1 2">
    <name type="scientific">Candidatus Anaerobiospirillum pullistercoris</name>
    <dbReference type="NCBI Taxonomy" id="2838452"/>
    <lineage>
        <taxon>Bacteria</taxon>
        <taxon>Pseudomonadati</taxon>
        <taxon>Pseudomonadota</taxon>
        <taxon>Gammaproteobacteria</taxon>
        <taxon>Aeromonadales</taxon>
        <taxon>Succinivibrionaceae</taxon>
        <taxon>Anaerobiospirillum</taxon>
    </lineage>
</organism>
<accession>A0A9D1WBS2</accession>
<evidence type="ECO:0000313" key="2">
    <source>
        <dbReference type="Proteomes" id="UP000886829"/>
    </source>
</evidence>
<sequence length="85" mass="9497">MDSKRAKEPNARPVTESFASLGEDLHGCGDKMIEELKPAIKVFAKNHPSEWAGFKAELADALYNVHARENVRRAWGIDPAPPKFH</sequence>